<gene>
    <name evidence="4" type="ORF">T11_256</name>
</gene>
<feature type="compositionally biased region" description="Low complexity" evidence="2">
    <location>
        <begin position="72"/>
        <end position="84"/>
    </location>
</feature>
<dbReference type="EMBL" id="JYDP01002296">
    <property type="protein sequence ID" value="KRY97101.1"/>
    <property type="molecule type" value="Genomic_DNA"/>
</dbReference>
<feature type="domain" description="CCHC-type" evidence="3">
    <location>
        <begin position="141"/>
        <end position="154"/>
    </location>
</feature>
<dbReference type="AlphaFoldDB" id="A0A0V1GFT2"/>
<evidence type="ECO:0000313" key="5">
    <source>
        <dbReference type="Proteomes" id="UP000055024"/>
    </source>
</evidence>
<keyword evidence="1" id="KW-0863">Zinc-finger</keyword>
<sequence>LTLYGKDPRTSEVTAAEILIVLARELLPFRTKIKWDEVAALDESAHSDLSRFLQFLQDCAEVMQERRPPLPASGSNPPAASGSSQVTTHHAWHGEAATEVKVSIADRCLVCRGSHRPPDCFVVRMASRSQRRALARRANLCFLCLSPGHLAREC</sequence>
<evidence type="ECO:0000313" key="4">
    <source>
        <dbReference type="EMBL" id="KRY97101.1"/>
    </source>
</evidence>
<dbReference type="InterPro" id="IPR001878">
    <property type="entry name" value="Znf_CCHC"/>
</dbReference>
<comment type="caution">
    <text evidence="4">The sequence shown here is derived from an EMBL/GenBank/DDBJ whole genome shotgun (WGS) entry which is preliminary data.</text>
</comment>
<evidence type="ECO:0000259" key="3">
    <source>
        <dbReference type="PROSITE" id="PS50158"/>
    </source>
</evidence>
<feature type="non-terminal residue" evidence="4">
    <location>
        <position position="1"/>
    </location>
</feature>
<organism evidence="4 5">
    <name type="scientific">Trichinella zimbabwensis</name>
    <dbReference type="NCBI Taxonomy" id="268475"/>
    <lineage>
        <taxon>Eukaryota</taxon>
        <taxon>Metazoa</taxon>
        <taxon>Ecdysozoa</taxon>
        <taxon>Nematoda</taxon>
        <taxon>Enoplea</taxon>
        <taxon>Dorylaimia</taxon>
        <taxon>Trichinellida</taxon>
        <taxon>Trichinellidae</taxon>
        <taxon>Trichinella</taxon>
    </lineage>
</organism>
<feature type="region of interest" description="Disordered" evidence="2">
    <location>
        <begin position="67"/>
        <end position="90"/>
    </location>
</feature>
<dbReference type="GO" id="GO:0019899">
    <property type="term" value="F:enzyme binding"/>
    <property type="evidence" value="ECO:0007669"/>
    <property type="project" value="UniProtKB-ARBA"/>
</dbReference>
<keyword evidence="1" id="KW-0862">Zinc</keyword>
<dbReference type="OrthoDB" id="7444419at2759"/>
<protein>
    <recommendedName>
        <fullName evidence="3">CCHC-type domain-containing protein</fullName>
    </recommendedName>
</protein>
<accession>A0A0V1GFT2</accession>
<dbReference type="InterPro" id="IPR036875">
    <property type="entry name" value="Znf_CCHC_sf"/>
</dbReference>
<evidence type="ECO:0000256" key="2">
    <source>
        <dbReference type="SAM" id="MobiDB-lite"/>
    </source>
</evidence>
<dbReference type="PANTHER" id="PTHR47331">
    <property type="entry name" value="PHD-TYPE DOMAIN-CONTAINING PROTEIN"/>
    <property type="match status" value="1"/>
</dbReference>
<dbReference type="PROSITE" id="PS50158">
    <property type="entry name" value="ZF_CCHC"/>
    <property type="match status" value="1"/>
</dbReference>
<proteinExistence type="predicted"/>
<dbReference type="Proteomes" id="UP000055024">
    <property type="component" value="Unassembled WGS sequence"/>
</dbReference>
<name>A0A0V1GFT2_9BILA</name>
<dbReference type="GO" id="GO:0003676">
    <property type="term" value="F:nucleic acid binding"/>
    <property type="evidence" value="ECO:0007669"/>
    <property type="project" value="InterPro"/>
</dbReference>
<reference evidence="4 5" key="1">
    <citation type="submission" date="2015-01" db="EMBL/GenBank/DDBJ databases">
        <title>Evolution of Trichinella species and genotypes.</title>
        <authorList>
            <person name="Korhonen P.K."/>
            <person name="Edoardo P."/>
            <person name="Giuseppe L.R."/>
            <person name="Gasser R.B."/>
        </authorList>
    </citation>
    <scope>NUCLEOTIDE SEQUENCE [LARGE SCALE GENOMIC DNA]</scope>
    <source>
        <strain evidence="4">ISS1029</strain>
    </source>
</reference>
<evidence type="ECO:0000256" key="1">
    <source>
        <dbReference type="PROSITE-ProRule" id="PRU00047"/>
    </source>
</evidence>
<dbReference type="GO" id="GO:0008270">
    <property type="term" value="F:zinc ion binding"/>
    <property type="evidence" value="ECO:0007669"/>
    <property type="project" value="UniProtKB-KW"/>
</dbReference>
<feature type="non-terminal residue" evidence="4">
    <location>
        <position position="154"/>
    </location>
</feature>
<keyword evidence="5" id="KW-1185">Reference proteome</keyword>
<dbReference type="SUPFAM" id="SSF57756">
    <property type="entry name" value="Retrovirus zinc finger-like domains"/>
    <property type="match status" value="1"/>
</dbReference>
<keyword evidence="1" id="KW-0479">Metal-binding</keyword>